<dbReference type="PANTHER" id="PTHR34153">
    <property type="entry name" value="SI:CH211-262H13.3-RELATED-RELATED"/>
    <property type="match status" value="1"/>
</dbReference>
<proteinExistence type="predicted"/>
<keyword evidence="1" id="KW-1185">Reference proteome</keyword>
<dbReference type="PANTHER" id="PTHR34153:SF2">
    <property type="entry name" value="SI:CH211-262H13.3-RELATED"/>
    <property type="match status" value="1"/>
</dbReference>
<dbReference type="RefSeq" id="XP_065653147.1">
    <property type="nucleotide sequence ID" value="XM_065797075.1"/>
</dbReference>
<organism evidence="1 2">
    <name type="scientific">Hydra vulgaris</name>
    <name type="common">Hydra</name>
    <name type="synonym">Hydra attenuata</name>
    <dbReference type="NCBI Taxonomy" id="6087"/>
    <lineage>
        <taxon>Eukaryota</taxon>
        <taxon>Metazoa</taxon>
        <taxon>Cnidaria</taxon>
        <taxon>Hydrozoa</taxon>
        <taxon>Hydroidolina</taxon>
        <taxon>Anthoathecata</taxon>
        <taxon>Aplanulata</taxon>
        <taxon>Hydridae</taxon>
        <taxon>Hydra</taxon>
    </lineage>
</organism>
<name>A0ABM4BVB9_HYDVU</name>
<evidence type="ECO:0000313" key="1">
    <source>
        <dbReference type="Proteomes" id="UP001652625"/>
    </source>
</evidence>
<sequence>MYAIVLFNETNTTDYVPLTWISGVEISSLSSSIKNKISVEVYWPNGKNFNLTGIAKAKNNLMDPDVHWPLFTARILGIADSLTEARSKAKRAEDTSNLDTSEENALKRVKRCKMISSSENEEEDYDQILPSKKKTWHKKRKNDAICVTQVDKPAPPFIHKKPQNLLNLYGSDIELSKCDSDGLPAARLDFEIEKSNNSASKYSQLKSILMDSAPVQNKSSPFQQITTCPTNNNKLLAGESVSLQMIANLLATVISNQEDMKKTQAMHTAQIQSIRRKLDLNDHISSDLPEGIPLPAKSMEEIEILTQKLENPGVKKIVAKHIADIGGENLRNFIMRSMPMLLDSLLARSFNLTGQKGKQAFKTNALHLVLCSAVKLNPSTKSCTQKEIEAELSTWFANSRDRGSNSRRSTKFAINVNSTELDAVYVTPSENLDKFV</sequence>
<accession>A0ABM4BVB9</accession>
<dbReference type="GeneID" id="136080439"/>
<evidence type="ECO:0000313" key="2">
    <source>
        <dbReference type="RefSeq" id="XP_065653147.1"/>
    </source>
</evidence>
<protein>
    <submittedName>
        <fullName evidence="2">Uncharacterized protein LOC136080439</fullName>
    </submittedName>
</protein>
<reference evidence="2" key="1">
    <citation type="submission" date="2025-08" db="UniProtKB">
        <authorList>
            <consortium name="RefSeq"/>
        </authorList>
    </citation>
    <scope>IDENTIFICATION</scope>
</reference>
<dbReference type="Proteomes" id="UP001652625">
    <property type="component" value="Chromosome 05"/>
</dbReference>
<gene>
    <name evidence="2" type="primary">LOC136080439</name>
</gene>